<comment type="caution">
    <text evidence="3">The sequence shown here is derived from an EMBL/GenBank/DDBJ whole genome shotgun (WGS) entry which is preliminary data.</text>
</comment>
<dbReference type="InterPro" id="IPR036388">
    <property type="entry name" value="WH-like_DNA-bd_sf"/>
</dbReference>
<dbReference type="AlphaFoldDB" id="A0A9D2EZF3"/>
<dbReference type="Pfam" id="PF14503">
    <property type="entry name" value="YhfZ_C"/>
    <property type="match status" value="1"/>
</dbReference>
<evidence type="ECO:0000259" key="2">
    <source>
        <dbReference type="Pfam" id="PF14503"/>
    </source>
</evidence>
<dbReference type="InterPro" id="IPR041444">
    <property type="entry name" value="HTH_41"/>
</dbReference>
<dbReference type="Gene3D" id="1.10.10.10">
    <property type="entry name" value="Winged helix-like DNA-binding domain superfamily/Winged helix DNA-binding domain"/>
    <property type="match status" value="1"/>
</dbReference>
<name>A0A9D2EZF3_9ACTN</name>
<dbReference type="Proteomes" id="UP000824062">
    <property type="component" value="Unassembled WGS sequence"/>
</dbReference>
<dbReference type="Gene3D" id="3.40.190.10">
    <property type="entry name" value="Periplasmic binding protein-like II"/>
    <property type="match status" value="2"/>
</dbReference>
<reference evidence="3" key="1">
    <citation type="journal article" date="2021" name="PeerJ">
        <title>Extensive microbial diversity within the chicken gut microbiome revealed by metagenomics and culture.</title>
        <authorList>
            <person name="Gilroy R."/>
            <person name="Ravi A."/>
            <person name="Getino M."/>
            <person name="Pursley I."/>
            <person name="Horton D.L."/>
            <person name="Alikhan N.F."/>
            <person name="Baker D."/>
            <person name="Gharbi K."/>
            <person name="Hall N."/>
            <person name="Watson M."/>
            <person name="Adriaenssens E.M."/>
            <person name="Foster-Nyarko E."/>
            <person name="Jarju S."/>
            <person name="Secka A."/>
            <person name="Antonio M."/>
            <person name="Oren A."/>
            <person name="Chaudhuri R.R."/>
            <person name="La Ragione R."/>
            <person name="Hildebrand F."/>
            <person name="Pallen M.J."/>
        </authorList>
    </citation>
    <scope>NUCLEOTIDE SEQUENCE</scope>
    <source>
        <strain evidence="3">ChiHjej12B11-14209</strain>
    </source>
</reference>
<evidence type="ECO:0000259" key="1">
    <source>
        <dbReference type="Pfam" id="PF14502"/>
    </source>
</evidence>
<gene>
    <name evidence="3" type="ORF">IAA19_03680</name>
</gene>
<dbReference type="NCBIfam" id="NF041241">
    <property type="entry name" value="YhfZ_full"/>
    <property type="match status" value="1"/>
</dbReference>
<sequence length="304" mass="32940">MSELYSKEGVVTRRVALELCNVSKGERIPTVSALEARCQASRGNVQKALANLKAMGAISLESHGQNGTTLTDIDHLALAHGCGRDHLVGVMPLPYTTRYEGLATSLFTLLNVGGLRSFITFLRGSEARVQALLDGFANYAVMSRMAYDDYASRGCGIELALECGPLTYVGRHVLLSRDAAAKSLDGARVGIDESSVDQSSLTRRYFANANVEYVPVQYTHIVDLLLAGELDTGIWNEDDVHVRASGLAMRPLDEDGAQDANTRAVVVTRSDDPLTRSLVTDLLSASAIEDVQRRVMSGELMARY</sequence>
<dbReference type="SUPFAM" id="SSF53850">
    <property type="entry name" value="Periplasmic binding protein-like II"/>
    <property type="match status" value="1"/>
</dbReference>
<evidence type="ECO:0000313" key="3">
    <source>
        <dbReference type="EMBL" id="HIZ46106.1"/>
    </source>
</evidence>
<accession>A0A9D2EZF3</accession>
<protein>
    <submittedName>
        <fullName evidence="3">Uncharacterized protein</fullName>
    </submittedName>
</protein>
<reference evidence="3" key="2">
    <citation type="submission" date="2021-04" db="EMBL/GenBank/DDBJ databases">
        <authorList>
            <person name="Gilroy R."/>
        </authorList>
    </citation>
    <scope>NUCLEOTIDE SEQUENCE</scope>
    <source>
        <strain evidence="3">ChiHjej12B11-14209</strain>
    </source>
</reference>
<dbReference type="InterPro" id="IPR032791">
    <property type="entry name" value="YhfZ_C"/>
</dbReference>
<dbReference type="Pfam" id="PF14502">
    <property type="entry name" value="HTH_41"/>
    <property type="match status" value="1"/>
</dbReference>
<proteinExistence type="predicted"/>
<organism evidence="3 4">
    <name type="scientific">Candidatus Olsenella pullistercoris</name>
    <dbReference type="NCBI Taxonomy" id="2838712"/>
    <lineage>
        <taxon>Bacteria</taxon>
        <taxon>Bacillati</taxon>
        <taxon>Actinomycetota</taxon>
        <taxon>Coriobacteriia</taxon>
        <taxon>Coriobacteriales</taxon>
        <taxon>Atopobiaceae</taxon>
        <taxon>Olsenella</taxon>
    </lineage>
</organism>
<evidence type="ECO:0000313" key="4">
    <source>
        <dbReference type="Proteomes" id="UP000824062"/>
    </source>
</evidence>
<feature type="domain" description="Uncharacterised protein YhfZ C-terminal" evidence="2">
    <location>
        <begin position="77"/>
        <end position="304"/>
    </location>
</feature>
<dbReference type="EMBL" id="DXBM01000033">
    <property type="protein sequence ID" value="HIZ46106.1"/>
    <property type="molecule type" value="Genomic_DNA"/>
</dbReference>
<feature type="domain" description="YhfZ helix-turn-helix" evidence="1">
    <location>
        <begin position="24"/>
        <end position="70"/>
    </location>
</feature>